<reference evidence="11 12" key="1">
    <citation type="submission" date="2015-01" db="EMBL/GenBank/DDBJ databases">
        <title>Draft genome sequences of the supercritical CO2 tolerant bacteria Bacillus subterraneus MITOT1 and Bacillus cereus MIT0214.</title>
        <authorList>
            <person name="Peet K.C."/>
            <person name="Thompson J.R."/>
        </authorList>
    </citation>
    <scope>NUCLEOTIDE SEQUENCE [LARGE SCALE GENOMIC DNA]</scope>
    <source>
        <strain evidence="11 12">MITOT1</strain>
    </source>
</reference>
<dbReference type="PANTHER" id="PTHR43198">
    <property type="entry name" value="BIFUNCTIONAL TH2 PROTEIN"/>
    <property type="match status" value="1"/>
</dbReference>
<dbReference type="PANTHER" id="PTHR43198:SF2">
    <property type="entry name" value="SI:CH1073-67J19.1-RELATED"/>
    <property type="match status" value="1"/>
</dbReference>
<dbReference type="NCBIfam" id="TIGR04306">
    <property type="entry name" value="salvage_TenA"/>
    <property type="match status" value="1"/>
</dbReference>
<dbReference type="RefSeq" id="WP_044390581.1">
    <property type="nucleotide sequence ID" value="NZ_JXIQ01000012.1"/>
</dbReference>
<comment type="caution">
    <text evidence="11">The sequence shown here is derived from an EMBL/GenBank/DDBJ whole genome shotgun (WGS) entry which is preliminary data.</text>
</comment>
<evidence type="ECO:0000256" key="6">
    <source>
        <dbReference type="ARBA" id="ARBA00013647"/>
    </source>
</evidence>
<evidence type="ECO:0000256" key="7">
    <source>
        <dbReference type="ARBA" id="ARBA00022977"/>
    </source>
</evidence>
<dbReference type="InterPro" id="IPR027574">
    <property type="entry name" value="Thiaminase_II"/>
</dbReference>
<feature type="domain" description="Thiaminase-2/PQQC" evidence="10">
    <location>
        <begin position="10"/>
        <end position="213"/>
    </location>
</feature>
<comment type="catalytic activity">
    <reaction evidence="8 9">
        <text>thiamine + H2O = 5-(2-hydroxyethyl)-4-methylthiazole + 4-amino-5-hydroxymethyl-2-methylpyrimidine + H(+)</text>
        <dbReference type="Rhea" id="RHEA:17509"/>
        <dbReference type="ChEBI" id="CHEBI:15377"/>
        <dbReference type="ChEBI" id="CHEBI:15378"/>
        <dbReference type="ChEBI" id="CHEBI:16892"/>
        <dbReference type="ChEBI" id="CHEBI:17957"/>
        <dbReference type="ChEBI" id="CHEBI:18385"/>
        <dbReference type="EC" id="3.5.99.2"/>
    </reaction>
</comment>
<evidence type="ECO:0000256" key="5">
    <source>
        <dbReference type="ARBA" id="ARBA00012684"/>
    </source>
</evidence>
<dbReference type="UniPathway" id="UPA00060"/>
<comment type="pathway">
    <text evidence="2 9">Cofactor biosynthesis; thiamine diphosphate biosynthesis.</text>
</comment>
<organism evidence="11 12">
    <name type="scientific">Mesobacillus subterraneus</name>
    <dbReference type="NCBI Taxonomy" id="285983"/>
    <lineage>
        <taxon>Bacteria</taxon>
        <taxon>Bacillati</taxon>
        <taxon>Bacillota</taxon>
        <taxon>Bacilli</taxon>
        <taxon>Bacillales</taxon>
        <taxon>Bacillaceae</taxon>
        <taxon>Mesobacillus</taxon>
    </lineage>
</organism>
<dbReference type="Gene3D" id="1.20.910.10">
    <property type="entry name" value="Heme oxygenase-like"/>
    <property type="match status" value="1"/>
</dbReference>
<evidence type="ECO:0000256" key="4">
    <source>
        <dbReference type="ARBA" id="ARBA00011881"/>
    </source>
</evidence>
<accession>A0A0D6ZE34</accession>
<gene>
    <name evidence="11" type="ORF">UB32_01095</name>
</gene>
<dbReference type="AlphaFoldDB" id="A0A0D6ZE34"/>
<dbReference type="Proteomes" id="UP000032512">
    <property type="component" value="Unassembled WGS sequence"/>
</dbReference>
<dbReference type="PATRIC" id="fig|285983.3.peg.755"/>
<evidence type="ECO:0000259" key="10">
    <source>
        <dbReference type="Pfam" id="PF03070"/>
    </source>
</evidence>
<keyword evidence="7 9" id="KW-0784">Thiamine biosynthesis</keyword>
<dbReference type="InterPro" id="IPR004305">
    <property type="entry name" value="Thiaminase-2/PQQC"/>
</dbReference>
<evidence type="ECO:0000256" key="8">
    <source>
        <dbReference type="ARBA" id="ARBA00048337"/>
    </source>
</evidence>
<evidence type="ECO:0000256" key="3">
    <source>
        <dbReference type="ARBA" id="ARBA00010264"/>
    </source>
</evidence>
<dbReference type="InterPro" id="IPR050967">
    <property type="entry name" value="Thiamine_Salvage_TenA"/>
</dbReference>
<dbReference type="EMBL" id="JXIQ01000012">
    <property type="protein sequence ID" value="KIY23782.1"/>
    <property type="molecule type" value="Genomic_DNA"/>
</dbReference>
<comment type="function">
    <text evidence="9">Catalyzes an amino-pyrimidine hydrolysis reaction at the C5' of the pyrimidine moiety of thiamine compounds, a reaction that is part of a thiamine salvage pathway.</text>
</comment>
<evidence type="ECO:0000256" key="2">
    <source>
        <dbReference type="ARBA" id="ARBA00004948"/>
    </source>
</evidence>
<protein>
    <recommendedName>
        <fullName evidence="6 9">Aminopyrimidine aminohydrolase</fullName>
        <ecNumber evidence="5 9">3.5.99.2</ecNumber>
    </recommendedName>
</protein>
<dbReference type="EC" id="3.5.99.2" evidence="5 9"/>
<evidence type="ECO:0000313" key="11">
    <source>
        <dbReference type="EMBL" id="KIY23782.1"/>
    </source>
</evidence>
<dbReference type="InterPro" id="IPR016084">
    <property type="entry name" value="Haem_Oase-like_multi-hlx"/>
</dbReference>
<sequence length="229" mass="26124">MSTFTQLIRQEANAIWEANLDHPFVQGIAKGSLPIENFRYYVLQDSYYLSHFARIQAIAASRAEELSITAKMAAHAQGTFQAELSLHEKFIGQLGVTREELQSFLPAPTAYAYTSHLYRVAASGSLGEIIAAMLPCYWIYYEIGETLKHAAPETPIYQEWIAAYGSDWFSELVNEQLSLLDTIAENASEKEREKMKQHFIYSCHYELKFWEMAHTLEGWSITNKKAAVH</sequence>
<dbReference type="GO" id="GO:0050334">
    <property type="term" value="F:thiaminase activity"/>
    <property type="evidence" value="ECO:0007669"/>
    <property type="project" value="UniProtKB-EC"/>
</dbReference>
<dbReference type="GO" id="GO:0005829">
    <property type="term" value="C:cytosol"/>
    <property type="evidence" value="ECO:0007669"/>
    <property type="project" value="TreeGrafter"/>
</dbReference>
<comment type="catalytic activity">
    <reaction evidence="1 9">
        <text>4-amino-5-aminomethyl-2-methylpyrimidine + H2O = 4-amino-5-hydroxymethyl-2-methylpyrimidine + NH4(+)</text>
        <dbReference type="Rhea" id="RHEA:31799"/>
        <dbReference type="ChEBI" id="CHEBI:15377"/>
        <dbReference type="ChEBI" id="CHEBI:16892"/>
        <dbReference type="ChEBI" id="CHEBI:28938"/>
        <dbReference type="ChEBI" id="CHEBI:63416"/>
        <dbReference type="EC" id="3.5.99.2"/>
    </reaction>
</comment>
<dbReference type="SUPFAM" id="SSF48613">
    <property type="entry name" value="Heme oxygenase-like"/>
    <property type="match status" value="1"/>
</dbReference>
<evidence type="ECO:0000256" key="9">
    <source>
        <dbReference type="RuleBase" id="RU363093"/>
    </source>
</evidence>
<evidence type="ECO:0000313" key="12">
    <source>
        <dbReference type="Proteomes" id="UP000032512"/>
    </source>
</evidence>
<keyword evidence="12" id="KW-1185">Reference proteome</keyword>
<proteinExistence type="inferred from homology"/>
<keyword evidence="9" id="KW-0378">Hydrolase</keyword>
<dbReference type="Pfam" id="PF03070">
    <property type="entry name" value="TENA_THI-4"/>
    <property type="match status" value="1"/>
</dbReference>
<dbReference type="OrthoDB" id="34166at2"/>
<comment type="subunit">
    <text evidence="4">Homotetramer.</text>
</comment>
<dbReference type="CDD" id="cd19364">
    <property type="entry name" value="TenA_C_BsTenA-like"/>
    <property type="match status" value="1"/>
</dbReference>
<comment type="similarity">
    <text evidence="3 9">Belongs to the TenA family.</text>
</comment>
<dbReference type="GO" id="GO:0009229">
    <property type="term" value="P:thiamine diphosphate biosynthetic process"/>
    <property type="evidence" value="ECO:0007669"/>
    <property type="project" value="UniProtKB-UniPathway"/>
</dbReference>
<dbReference type="GO" id="GO:0009228">
    <property type="term" value="P:thiamine biosynthetic process"/>
    <property type="evidence" value="ECO:0007669"/>
    <property type="project" value="UniProtKB-KW"/>
</dbReference>
<name>A0A0D6ZE34_9BACI</name>
<evidence type="ECO:0000256" key="1">
    <source>
        <dbReference type="ARBA" id="ARBA00001881"/>
    </source>
</evidence>